<proteinExistence type="predicted"/>
<organism evidence="1 2">
    <name type="scientific">Vibrio phage JSF10</name>
    <dbReference type="NCBI Taxonomy" id="1983593"/>
    <lineage>
        <taxon>Viruses</taxon>
        <taxon>Duplodnaviria</taxon>
        <taxon>Heunggongvirae</taxon>
        <taxon>Uroviricota</taxon>
        <taxon>Caudoviricetes</taxon>
        <taxon>Demerecviridae</taxon>
        <taxon>Ermolyevavirinae</taxon>
        <taxon>Jesfedecavirus</taxon>
        <taxon>Jesfedecavirus JSF10</taxon>
    </lineage>
</organism>
<dbReference type="EMBL" id="KY883654">
    <property type="protein sequence ID" value="ASV43469.1"/>
    <property type="molecule type" value="Genomic_DNA"/>
</dbReference>
<accession>A0A2D0YLX7</accession>
<protein>
    <submittedName>
        <fullName evidence="1">Tail fibers protein</fullName>
    </submittedName>
</protein>
<dbReference type="Pfam" id="PF23779">
    <property type="entry name" value="Baseplate_Tube_p140"/>
    <property type="match status" value="1"/>
</dbReference>
<evidence type="ECO:0000313" key="1">
    <source>
        <dbReference type="EMBL" id="ASV43469.1"/>
    </source>
</evidence>
<dbReference type="InterPro" id="IPR056389">
    <property type="entry name" value="Baseplate_tube_p140"/>
</dbReference>
<name>A0A2D0YLX7_9CAUD</name>
<dbReference type="GeneID" id="40095043"/>
<dbReference type="RefSeq" id="YP_009618496.1">
    <property type="nucleotide sequence ID" value="NC_042074.1"/>
</dbReference>
<dbReference type="Proteomes" id="UP000241249">
    <property type="component" value="Segment"/>
</dbReference>
<reference evidence="1 2" key="1">
    <citation type="journal article" date="2017" name="Sci. Rep.">
        <title>Analysis of the CRISPR-Cas system in bacteriophages active on epidemic strains of Vibrio cholerae in Bangladesh.</title>
        <authorList>
            <person name="Naser I.B."/>
            <person name="Hoque M.M."/>
            <person name="Nahid M.A."/>
            <person name="Tareq T.M."/>
            <person name="Rocky M.K."/>
            <person name="Faruque S.M."/>
        </authorList>
    </citation>
    <scope>NUCLEOTIDE SEQUENCE [LARGE SCALE GENOMIC DNA]</scope>
</reference>
<keyword evidence="2" id="KW-1185">Reference proteome</keyword>
<dbReference type="OrthoDB" id="4730at10239"/>
<evidence type="ECO:0000313" key="2">
    <source>
        <dbReference type="Proteomes" id="UP000241249"/>
    </source>
</evidence>
<sequence length="294" mass="32304">MTYTLKRECEILVVYKGVGYLFDALPSFDFSQTFSKTSNPRRTLHNNSAKPVTISGAKNTANFSMEVLITDSYIESVFFEIAGWNKLGNNVYEYPDSVPIVEPCTIYILNPNKNVVVRTAFIESIDLPMAKSSPKSLSVSFTASSIDEGVKVEGIGITHRQAAPLSPSPIQISINSTLANHVTSASFNTKSSVGWRQDRGIHDIGRIYTPSRAVVSDMSMTGTINLYATKSLVIPSNKPIIVDLHTHHSGVTIKMDSVHVLKRLEPDDVFVEALDITLMEMSKNVIVDFGGITI</sequence>
<dbReference type="KEGG" id="vg:40095043"/>